<name>A0A9N9WYC2_9DIPT</name>
<gene>
    <name evidence="2" type="ORF">CHIRRI_LOCUS13326</name>
</gene>
<organism evidence="2 3">
    <name type="scientific">Chironomus riparius</name>
    <dbReference type="NCBI Taxonomy" id="315576"/>
    <lineage>
        <taxon>Eukaryota</taxon>
        <taxon>Metazoa</taxon>
        <taxon>Ecdysozoa</taxon>
        <taxon>Arthropoda</taxon>
        <taxon>Hexapoda</taxon>
        <taxon>Insecta</taxon>
        <taxon>Pterygota</taxon>
        <taxon>Neoptera</taxon>
        <taxon>Endopterygota</taxon>
        <taxon>Diptera</taxon>
        <taxon>Nematocera</taxon>
        <taxon>Chironomoidea</taxon>
        <taxon>Chironomidae</taxon>
        <taxon>Chironominae</taxon>
        <taxon>Chironomus</taxon>
    </lineage>
</organism>
<dbReference type="EMBL" id="OU895880">
    <property type="protein sequence ID" value="CAG9810513.1"/>
    <property type="molecule type" value="Genomic_DNA"/>
</dbReference>
<dbReference type="Proteomes" id="UP001153620">
    <property type="component" value="Chromosome 4"/>
</dbReference>
<feature type="transmembrane region" description="Helical" evidence="1">
    <location>
        <begin position="26"/>
        <end position="46"/>
    </location>
</feature>
<keyword evidence="3" id="KW-1185">Reference proteome</keyword>
<accession>A0A9N9WYC2</accession>
<reference evidence="2" key="2">
    <citation type="submission" date="2022-10" db="EMBL/GenBank/DDBJ databases">
        <authorList>
            <consortium name="ENA_rothamsted_submissions"/>
            <consortium name="culmorum"/>
            <person name="King R."/>
        </authorList>
    </citation>
    <scope>NUCLEOTIDE SEQUENCE</scope>
</reference>
<evidence type="ECO:0000313" key="3">
    <source>
        <dbReference type="Proteomes" id="UP001153620"/>
    </source>
</evidence>
<evidence type="ECO:0000313" key="2">
    <source>
        <dbReference type="EMBL" id="CAG9810513.1"/>
    </source>
</evidence>
<protein>
    <submittedName>
        <fullName evidence="2">Uncharacterized protein</fullName>
    </submittedName>
</protein>
<dbReference type="AlphaFoldDB" id="A0A9N9WYC2"/>
<evidence type="ECO:0000256" key="1">
    <source>
        <dbReference type="SAM" id="Phobius"/>
    </source>
</evidence>
<proteinExistence type="predicted"/>
<feature type="transmembrane region" description="Helical" evidence="1">
    <location>
        <begin position="80"/>
        <end position="101"/>
    </location>
</feature>
<keyword evidence="1" id="KW-1133">Transmembrane helix</keyword>
<sequence length="190" mass="21523">MDFLLSKIPRVYKVCKCCDLKTGNKIFASVLSSFKVLLLIVMWYRLYTLDDTVDTVLTAFDGPAASKVEEKIDYLISLEAIIVLVVILVPTLVCLLFIKGINDQNTYYMLPYIYMYTIPAIQILLLAFFSIFLIFFYISFIHHIVFFVIVAALLGGAVAYVPICAYSLYREIEEGKMQNLEGVGTDGYVS</sequence>
<feature type="transmembrane region" description="Helical" evidence="1">
    <location>
        <begin position="113"/>
        <end position="138"/>
    </location>
</feature>
<feature type="transmembrane region" description="Helical" evidence="1">
    <location>
        <begin position="144"/>
        <end position="169"/>
    </location>
</feature>
<reference evidence="2" key="1">
    <citation type="submission" date="2022-01" db="EMBL/GenBank/DDBJ databases">
        <authorList>
            <person name="King R."/>
        </authorList>
    </citation>
    <scope>NUCLEOTIDE SEQUENCE</scope>
</reference>
<keyword evidence="1" id="KW-0812">Transmembrane</keyword>
<keyword evidence="1" id="KW-0472">Membrane</keyword>